<organism evidence="1 2">
    <name type="scientific">Microlunatus aurantiacus</name>
    <dbReference type="NCBI Taxonomy" id="446786"/>
    <lineage>
        <taxon>Bacteria</taxon>
        <taxon>Bacillati</taxon>
        <taxon>Actinomycetota</taxon>
        <taxon>Actinomycetes</taxon>
        <taxon>Propionibacteriales</taxon>
        <taxon>Propionibacteriaceae</taxon>
        <taxon>Microlunatus</taxon>
    </lineage>
</organism>
<accession>A0ABP7CP54</accession>
<comment type="caution">
    <text evidence="1">The sequence shown here is derived from an EMBL/GenBank/DDBJ whole genome shotgun (WGS) entry which is preliminary data.</text>
</comment>
<dbReference type="Proteomes" id="UP001500051">
    <property type="component" value="Unassembled WGS sequence"/>
</dbReference>
<keyword evidence="2" id="KW-1185">Reference proteome</keyword>
<reference evidence="2" key="1">
    <citation type="journal article" date="2019" name="Int. J. Syst. Evol. Microbiol.">
        <title>The Global Catalogue of Microorganisms (GCM) 10K type strain sequencing project: providing services to taxonomists for standard genome sequencing and annotation.</title>
        <authorList>
            <consortium name="The Broad Institute Genomics Platform"/>
            <consortium name="The Broad Institute Genome Sequencing Center for Infectious Disease"/>
            <person name="Wu L."/>
            <person name="Ma J."/>
        </authorList>
    </citation>
    <scope>NUCLEOTIDE SEQUENCE [LARGE SCALE GENOMIC DNA]</scope>
    <source>
        <strain evidence="2">JCM 16548</strain>
    </source>
</reference>
<name>A0ABP7CP54_9ACTN</name>
<gene>
    <name evidence="1" type="ORF">GCM10022204_04840</name>
</gene>
<proteinExistence type="predicted"/>
<evidence type="ECO:0000313" key="1">
    <source>
        <dbReference type="EMBL" id="GAA3692443.1"/>
    </source>
</evidence>
<evidence type="ECO:0000313" key="2">
    <source>
        <dbReference type="Proteomes" id="UP001500051"/>
    </source>
</evidence>
<sequence>MTLRQLGFANGPSDEFSLPSDLVLTTSVDQPNVVTLVLARPSPQTVEEYLRATLPGRGFTIDARADVGQALAFAGHGWTGVFTGTGTTTAIVLRPA</sequence>
<protein>
    <submittedName>
        <fullName evidence="1">Uncharacterized protein</fullName>
    </submittedName>
</protein>
<dbReference type="EMBL" id="BAAAYX010000002">
    <property type="protein sequence ID" value="GAA3692443.1"/>
    <property type="molecule type" value="Genomic_DNA"/>
</dbReference>